<reference evidence="2" key="1">
    <citation type="journal article" date="2023" name="Int. J. Syst. Evol. Microbiol.">
        <title>Sinisalibacter aestuarii sp. nov., isolated from estuarine sediment of the Arakawa River.</title>
        <authorList>
            <person name="Arafat S.T."/>
            <person name="Hirano S."/>
            <person name="Sato A."/>
            <person name="Takeuchi K."/>
            <person name="Yasuda T."/>
            <person name="Terahara T."/>
            <person name="Hamada M."/>
            <person name="Kobayashi T."/>
        </authorList>
    </citation>
    <scope>NUCLEOTIDE SEQUENCE</scope>
    <source>
        <strain evidence="2">B-399</strain>
    </source>
</reference>
<sequence>MTDTPISIGVTPPEAILTRLIERHGAWPTLRALWAVLIRRGRRRAQADSLPDHLRRDIGLPERGEPPPLRHPWP</sequence>
<name>A0ABQ5LW01_9RHOB</name>
<accession>A0ABQ5LW01</accession>
<evidence type="ECO:0008006" key="4">
    <source>
        <dbReference type="Google" id="ProtNLM"/>
    </source>
</evidence>
<evidence type="ECO:0000313" key="2">
    <source>
        <dbReference type="EMBL" id="GKY89175.1"/>
    </source>
</evidence>
<proteinExistence type="predicted"/>
<keyword evidence="3" id="KW-1185">Reference proteome</keyword>
<dbReference type="RefSeq" id="WP_281843210.1">
    <property type="nucleotide sequence ID" value="NZ_BROH01000010.1"/>
</dbReference>
<evidence type="ECO:0000313" key="3">
    <source>
        <dbReference type="Proteomes" id="UP001144205"/>
    </source>
</evidence>
<dbReference type="EMBL" id="BROH01000010">
    <property type="protein sequence ID" value="GKY89175.1"/>
    <property type="molecule type" value="Genomic_DNA"/>
</dbReference>
<feature type="region of interest" description="Disordered" evidence="1">
    <location>
        <begin position="43"/>
        <end position="74"/>
    </location>
</feature>
<organism evidence="2 3">
    <name type="scientific">Sinisalibacter aestuarii</name>
    <dbReference type="NCBI Taxonomy" id="2949426"/>
    <lineage>
        <taxon>Bacteria</taxon>
        <taxon>Pseudomonadati</taxon>
        <taxon>Pseudomonadota</taxon>
        <taxon>Alphaproteobacteria</taxon>
        <taxon>Rhodobacterales</taxon>
        <taxon>Roseobacteraceae</taxon>
        <taxon>Sinisalibacter</taxon>
    </lineage>
</organism>
<gene>
    <name evidence="2" type="ORF">STA1M1_30440</name>
</gene>
<evidence type="ECO:0000256" key="1">
    <source>
        <dbReference type="SAM" id="MobiDB-lite"/>
    </source>
</evidence>
<protein>
    <recommendedName>
        <fullName evidence="4">DUF1127 domain-containing protein</fullName>
    </recommendedName>
</protein>
<comment type="caution">
    <text evidence="2">The sequence shown here is derived from an EMBL/GenBank/DDBJ whole genome shotgun (WGS) entry which is preliminary data.</text>
</comment>
<dbReference type="Proteomes" id="UP001144205">
    <property type="component" value="Unassembled WGS sequence"/>
</dbReference>
<feature type="compositionally biased region" description="Basic and acidic residues" evidence="1">
    <location>
        <begin position="50"/>
        <end position="65"/>
    </location>
</feature>